<reference evidence="2 3" key="1">
    <citation type="submission" date="2015-01" db="EMBL/GenBank/DDBJ databases">
        <title>The Genome Sequence of Exophiala oligosperma CBS72588.</title>
        <authorList>
            <consortium name="The Broad Institute Genomics Platform"/>
            <person name="Cuomo C."/>
            <person name="de Hoog S."/>
            <person name="Gorbushina A."/>
            <person name="Stielow B."/>
            <person name="Teixiera M."/>
            <person name="Abouelleil A."/>
            <person name="Chapman S.B."/>
            <person name="Priest M."/>
            <person name="Young S.K."/>
            <person name="Wortman J."/>
            <person name="Nusbaum C."/>
            <person name="Birren B."/>
        </authorList>
    </citation>
    <scope>NUCLEOTIDE SEQUENCE [LARGE SCALE GENOMIC DNA]</scope>
    <source>
        <strain evidence="2 3">CBS 72588</strain>
    </source>
</reference>
<dbReference type="VEuPathDB" id="FungiDB:PV06_03991"/>
<dbReference type="InterPro" id="IPR025676">
    <property type="entry name" value="Clr5_dom"/>
</dbReference>
<dbReference type="Pfam" id="PF14420">
    <property type="entry name" value="Clr5"/>
    <property type="match status" value="1"/>
</dbReference>
<gene>
    <name evidence="2" type="ORF">PV06_03991</name>
</gene>
<evidence type="ECO:0000313" key="2">
    <source>
        <dbReference type="EMBL" id="KIW45614.1"/>
    </source>
</evidence>
<dbReference type="RefSeq" id="XP_016265830.1">
    <property type="nucleotide sequence ID" value="XM_016404825.1"/>
</dbReference>
<evidence type="ECO:0000259" key="1">
    <source>
        <dbReference type="Pfam" id="PF14420"/>
    </source>
</evidence>
<feature type="domain" description="Clr5" evidence="1">
    <location>
        <begin position="29"/>
        <end position="81"/>
    </location>
</feature>
<dbReference type="AlphaFoldDB" id="A0A0D2ECC5"/>
<dbReference type="HOGENOM" id="CLU_472508_0_0_1"/>
<dbReference type="InterPro" id="IPR011990">
    <property type="entry name" value="TPR-like_helical_dom_sf"/>
</dbReference>
<proteinExistence type="predicted"/>
<keyword evidence="3" id="KW-1185">Reference proteome</keyword>
<dbReference type="Proteomes" id="UP000053342">
    <property type="component" value="Unassembled WGS sequence"/>
</dbReference>
<dbReference type="STRING" id="215243.A0A0D2ECC5"/>
<dbReference type="GeneID" id="27356065"/>
<accession>A0A0D2ECC5</accession>
<dbReference type="Gene3D" id="1.25.40.10">
    <property type="entry name" value="Tetratricopeptide repeat domain"/>
    <property type="match status" value="1"/>
</dbReference>
<dbReference type="EMBL" id="KN847334">
    <property type="protein sequence ID" value="KIW45614.1"/>
    <property type="molecule type" value="Genomic_DNA"/>
</dbReference>
<dbReference type="OrthoDB" id="539213at2759"/>
<dbReference type="PANTHER" id="PTHR38788:SF3">
    <property type="entry name" value="CLR5 DOMAIN-CONTAINING PROTEIN"/>
    <property type="match status" value="1"/>
</dbReference>
<dbReference type="PANTHER" id="PTHR38788">
    <property type="entry name" value="CLR5 DOMAIN-CONTAINING PROTEIN"/>
    <property type="match status" value="1"/>
</dbReference>
<organism evidence="2 3">
    <name type="scientific">Exophiala oligosperma</name>
    <dbReference type="NCBI Taxonomy" id="215243"/>
    <lineage>
        <taxon>Eukaryota</taxon>
        <taxon>Fungi</taxon>
        <taxon>Dikarya</taxon>
        <taxon>Ascomycota</taxon>
        <taxon>Pezizomycotina</taxon>
        <taxon>Eurotiomycetes</taxon>
        <taxon>Chaetothyriomycetidae</taxon>
        <taxon>Chaetothyriales</taxon>
        <taxon>Herpotrichiellaceae</taxon>
        <taxon>Exophiala</taxon>
    </lineage>
</organism>
<sequence>MAYATIPMSTIAYRLDVTDQPTRNLGPSPDEWLRIKDVFAELYIAENRKLREVKDILSKNHGFDASEKMYKRRITEWKIHKNYKAQEKVALARRVKACVDAGNNPDTISFRGRPLKLDRVRRHCRNDKKLAKLWEHLSQSPQEAAEKDLVVRESKVPAKANRQSTCRISPVVTDTIVTTSSDGPSLTNSSLIRSESGLEMNATLLSASPRLTAQLDEPTDLRAANAVLLHTRDAIDWQFTAFTRVKLHDLQSRFPGRVPIEVITGQVDQVSAFWLALYHGYVFLKAGNQTRAFQTLDNSCQMVQPLLATAPLQLLTCLLLHFAKPWHGLDALEQQLLGFVSSMTANVLGRHHPLANALQLVATAGIREHVSESMMCMIVDAYRSRRKPSNSSVFALRIDQIDMLRERKKFAQAQTLCQEVVNESQVMGHKRHRTALAALGRIYADQNEEYAVEGVASRILAEERVDRLASDRGGTIIWAHDQLARLYMDRRDYKPAERHLWRAILESRGRPDHRGPSTRSLIVRFQSCLSQQGRCVEIEEICAGTGIPLELVGW</sequence>
<name>A0A0D2ECC5_9EURO</name>
<evidence type="ECO:0000313" key="3">
    <source>
        <dbReference type="Proteomes" id="UP000053342"/>
    </source>
</evidence>
<protein>
    <recommendedName>
        <fullName evidence="1">Clr5 domain-containing protein</fullName>
    </recommendedName>
</protein>